<feature type="region of interest" description="Disordered" evidence="2">
    <location>
        <begin position="581"/>
        <end position="798"/>
    </location>
</feature>
<feature type="compositionally biased region" description="Basic and acidic residues" evidence="2">
    <location>
        <begin position="751"/>
        <end position="764"/>
    </location>
</feature>
<feature type="compositionally biased region" description="Polar residues" evidence="2">
    <location>
        <begin position="106"/>
        <end position="124"/>
    </location>
</feature>
<feature type="compositionally biased region" description="Basic and acidic residues" evidence="2">
    <location>
        <begin position="1"/>
        <end position="24"/>
    </location>
</feature>
<evidence type="ECO:0000313" key="3">
    <source>
        <dbReference type="EMBL" id="KAF5866420.1"/>
    </source>
</evidence>
<feature type="compositionally biased region" description="Basic and acidic residues" evidence="2">
    <location>
        <begin position="774"/>
        <end position="788"/>
    </location>
</feature>
<feature type="region of interest" description="Disordered" evidence="2">
    <location>
        <begin position="327"/>
        <end position="437"/>
    </location>
</feature>
<comment type="caution">
    <text evidence="3">The sequence shown here is derived from an EMBL/GenBank/DDBJ whole genome shotgun (WGS) entry which is preliminary data.</text>
</comment>
<proteinExistence type="predicted"/>
<protein>
    <submittedName>
        <fullName evidence="3">Uncharacterized protein</fullName>
    </submittedName>
</protein>
<dbReference type="Proteomes" id="UP000541154">
    <property type="component" value="Unassembled WGS sequence"/>
</dbReference>
<feature type="compositionally biased region" description="Basic and acidic residues" evidence="2">
    <location>
        <begin position="649"/>
        <end position="662"/>
    </location>
</feature>
<dbReference type="AlphaFoldDB" id="A0A8H6AGS0"/>
<feature type="region of interest" description="Disordered" evidence="2">
    <location>
        <begin position="94"/>
        <end position="159"/>
    </location>
</feature>
<feature type="region of interest" description="Disordered" evidence="2">
    <location>
        <begin position="174"/>
        <end position="257"/>
    </location>
</feature>
<feature type="compositionally biased region" description="Polar residues" evidence="2">
    <location>
        <begin position="333"/>
        <end position="343"/>
    </location>
</feature>
<gene>
    <name evidence="3" type="ORF">ETB97_011972</name>
</gene>
<reference evidence="3 4" key="1">
    <citation type="submission" date="2019-04" db="EMBL/GenBank/DDBJ databases">
        <title>Aspergillus burnettii sp. nov., novel species from soil in southeast Queensland.</title>
        <authorList>
            <person name="Gilchrist C.L.M."/>
            <person name="Pitt J.I."/>
            <person name="Lange L."/>
            <person name="Lacey H.J."/>
            <person name="Vuong D."/>
            <person name="Midgley D.J."/>
            <person name="Greenfield P."/>
            <person name="Bradbury M."/>
            <person name="Lacey E."/>
            <person name="Busk P.K."/>
            <person name="Pilgaard B."/>
            <person name="Chooi Y.H."/>
            <person name="Piggott A.M."/>
        </authorList>
    </citation>
    <scope>NUCLEOTIDE SEQUENCE [LARGE SCALE GENOMIC DNA]</scope>
    <source>
        <strain evidence="3 4">FRR 5400</strain>
    </source>
</reference>
<feature type="compositionally biased region" description="Basic and acidic residues" evidence="2">
    <location>
        <begin position="710"/>
        <end position="735"/>
    </location>
</feature>
<evidence type="ECO:0000256" key="2">
    <source>
        <dbReference type="SAM" id="MobiDB-lite"/>
    </source>
</evidence>
<feature type="region of interest" description="Disordered" evidence="2">
    <location>
        <begin position="1"/>
        <end position="44"/>
    </location>
</feature>
<feature type="compositionally biased region" description="Polar residues" evidence="2">
    <location>
        <begin position="359"/>
        <end position="378"/>
    </location>
</feature>
<feature type="coiled-coil region" evidence="1">
    <location>
        <begin position="527"/>
        <end position="561"/>
    </location>
</feature>
<keyword evidence="4" id="KW-1185">Reference proteome</keyword>
<keyword evidence="1" id="KW-0175">Coiled coil</keyword>
<dbReference type="EMBL" id="SPNV01000008">
    <property type="protein sequence ID" value="KAF5866420.1"/>
    <property type="molecule type" value="Genomic_DNA"/>
</dbReference>
<feature type="compositionally biased region" description="Low complexity" evidence="2">
    <location>
        <begin position="244"/>
        <end position="254"/>
    </location>
</feature>
<organism evidence="3 4">
    <name type="scientific">Petromyces alliaceus</name>
    <name type="common">Aspergillus alliaceus</name>
    <dbReference type="NCBI Taxonomy" id="209559"/>
    <lineage>
        <taxon>Eukaryota</taxon>
        <taxon>Fungi</taxon>
        <taxon>Dikarya</taxon>
        <taxon>Ascomycota</taxon>
        <taxon>Pezizomycotina</taxon>
        <taxon>Eurotiomycetes</taxon>
        <taxon>Eurotiomycetidae</taxon>
        <taxon>Eurotiales</taxon>
        <taxon>Aspergillaceae</taxon>
        <taxon>Aspergillus</taxon>
        <taxon>Aspergillus subgen. Circumdati</taxon>
    </lineage>
</organism>
<evidence type="ECO:0000256" key="1">
    <source>
        <dbReference type="SAM" id="Coils"/>
    </source>
</evidence>
<sequence>MTDHDKDPEIQTRSEEKQPSERPKVRLPFVSSMPGNAWAQMRTRERERREKGLYGLEFGDLGYSTESILTRPIASSSSRPNTIRKLSGLNYDEGLALPMPKPSHLTAGNSSDPVPGPTTASKLNVRTKLGGAKKQAATEPVPAENVAGTRVEGEKKRSIVATLKSKLSFKELGKEFRKAQDPPLSAMPRLPPSVGNPQGEENKQSPPGPLDFDEEKLYVPKPRQPGVHPASAPAETTTFLDTGSCESSKNSASSCPVQQAKDFDKLYAESLKGVLDQDQPHQKVANVDPMTRLGAVLIDGSSLATVGESSRGHPMVVEAERRIISTKVENKPPISTKSKTDATSAKGPVLSIHNAPKGQISNAAISSPYNDRQSTVENSHPLIVSSDQQRPLPARAQETARVDNLSDQYSRRSSTRSRRSFAAAQAVPAFDSTQSRPPFDPHVPIDDTCFCSGVTSHGGYAPPPPHPGYQNTVTLEQQIATYMDSIHIHVDGTANRLARTLENVHNWSADQIVRQIEALQDHMRTLHSRVVREIEEVQRAMTELRTQISALQREQLQMEDRIMQYLQSELSKLRSEINASASTVRSSSLPYNPAQDTRSANIRSQGSLGFLRWSKDDRQQPFRKSKPRLVEKDEVGMNNTGNRKGGKHNQNEPDTLNKHAEEQTLSDDVPTPTAAFRTPSFHGDGKTDHFTHFKQHSLEGSGKTSTESPEPLRHHSVKGKEKADNNHTSVHKEVNTHTMRYPAKMGTFYPHTRDESDNQSKNESDPLPPAQCSRDNKASENQNPKEQEELPTTPPMQTAPFSIVETARRLAEDSPSSIHPALRDQTQQQIMAERERLNTQSTMTLKQHLRSSRSYQDLSSRSRNAASFNWNDCPFGSPSASSSRGQVLQDLALGYTPLSAAPLHPISGGMEALTPFAEARLSQAKEVTAFAYRGPTPPPRQSESDELDLPTWYRAAYAYKSIEKNEGN</sequence>
<evidence type="ECO:0000313" key="4">
    <source>
        <dbReference type="Proteomes" id="UP000541154"/>
    </source>
</evidence>
<name>A0A8H6AGS0_PETAA</name>
<accession>A0A8H6AGS0</accession>
<feature type="compositionally biased region" description="Polar residues" evidence="2">
    <location>
        <begin position="581"/>
        <end position="607"/>
    </location>
</feature>